<feature type="transmembrane region" description="Helical" evidence="7">
    <location>
        <begin position="63"/>
        <end position="82"/>
    </location>
</feature>
<evidence type="ECO:0000313" key="10">
    <source>
        <dbReference type="EMBL" id="MDG0812409.1"/>
    </source>
</evidence>
<dbReference type="InterPro" id="IPR036286">
    <property type="entry name" value="LexA/Signal_pep-like_sf"/>
</dbReference>
<name>A0A9X4L2H6_9BACL</name>
<feature type="active site" evidence="6">
    <location>
        <position position="133"/>
    </location>
</feature>
<dbReference type="EC" id="3.4.21.89" evidence="4 7"/>
<dbReference type="RefSeq" id="WP_277535718.1">
    <property type="nucleotide sequence ID" value="NZ_JAPDIA010000008.1"/>
</dbReference>
<dbReference type="GO" id="GO:0009003">
    <property type="term" value="F:signal peptidase activity"/>
    <property type="evidence" value="ECO:0007669"/>
    <property type="project" value="UniProtKB-EC"/>
</dbReference>
<dbReference type="InterPro" id="IPR019757">
    <property type="entry name" value="Pept_S26A_signal_pept_1_Lys-AS"/>
</dbReference>
<feature type="compositionally biased region" description="Basic and acidic residues" evidence="8">
    <location>
        <begin position="1"/>
        <end position="10"/>
    </location>
</feature>
<keyword evidence="7" id="KW-0645">Protease</keyword>
<keyword evidence="7" id="KW-0812">Transmembrane</keyword>
<dbReference type="AlphaFoldDB" id="A0A9X4L2H6"/>
<dbReference type="GO" id="GO:0004252">
    <property type="term" value="F:serine-type endopeptidase activity"/>
    <property type="evidence" value="ECO:0007669"/>
    <property type="project" value="InterPro"/>
</dbReference>
<comment type="subcellular location">
    <subcellularLocation>
        <location evidence="2">Cell membrane</location>
        <topology evidence="2">Single-pass type II membrane protein</topology>
    </subcellularLocation>
    <subcellularLocation>
        <location evidence="7">Membrane</location>
        <topology evidence="7">Single-pass type II membrane protein</topology>
    </subcellularLocation>
</comment>
<keyword evidence="7" id="KW-0472">Membrane</keyword>
<dbReference type="CDD" id="cd06530">
    <property type="entry name" value="S26_SPase_I"/>
    <property type="match status" value="1"/>
</dbReference>
<comment type="catalytic activity">
    <reaction evidence="1 7">
        <text>Cleavage of hydrophobic, N-terminal signal or leader sequences from secreted and periplasmic proteins.</text>
        <dbReference type="EC" id="3.4.21.89"/>
    </reaction>
</comment>
<keyword evidence="11" id="KW-1185">Reference proteome</keyword>
<keyword evidence="5 7" id="KW-0378">Hydrolase</keyword>
<dbReference type="PROSITE" id="PS00760">
    <property type="entry name" value="SPASE_I_2"/>
    <property type="match status" value="1"/>
</dbReference>
<evidence type="ECO:0000256" key="7">
    <source>
        <dbReference type="RuleBase" id="RU362042"/>
    </source>
</evidence>
<dbReference type="PANTHER" id="PTHR43390">
    <property type="entry name" value="SIGNAL PEPTIDASE I"/>
    <property type="match status" value="1"/>
</dbReference>
<dbReference type="PANTHER" id="PTHR43390:SF1">
    <property type="entry name" value="CHLOROPLAST PROCESSING PEPTIDASE"/>
    <property type="match status" value="1"/>
</dbReference>
<comment type="similarity">
    <text evidence="3 7">Belongs to the peptidase S26 family.</text>
</comment>
<feature type="domain" description="Peptidase S26" evidence="9">
    <location>
        <begin position="61"/>
        <end position="233"/>
    </location>
</feature>
<feature type="region of interest" description="Disordered" evidence="8">
    <location>
        <begin position="1"/>
        <end position="54"/>
    </location>
</feature>
<dbReference type="InterPro" id="IPR000223">
    <property type="entry name" value="Pept_S26A_signal_pept_1"/>
</dbReference>
<feature type="active site" evidence="6">
    <location>
        <position position="91"/>
    </location>
</feature>
<dbReference type="InterPro" id="IPR019758">
    <property type="entry name" value="Pept_S26A_signal_pept_1_CS"/>
</dbReference>
<dbReference type="GO" id="GO:0005886">
    <property type="term" value="C:plasma membrane"/>
    <property type="evidence" value="ECO:0007669"/>
    <property type="project" value="UniProtKB-SubCell"/>
</dbReference>
<dbReference type="InterPro" id="IPR019533">
    <property type="entry name" value="Peptidase_S26"/>
</dbReference>
<feature type="compositionally biased region" description="Low complexity" evidence="8">
    <location>
        <begin position="18"/>
        <end position="28"/>
    </location>
</feature>
<dbReference type="PRINTS" id="PR00727">
    <property type="entry name" value="LEADERPTASE"/>
</dbReference>
<evidence type="ECO:0000256" key="4">
    <source>
        <dbReference type="ARBA" id="ARBA00013208"/>
    </source>
</evidence>
<dbReference type="NCBIfam" id="TIGR02227">
    <property type="entry name" value="sigpep_I_bact"/>
    <property type="match status" value="1"/>
</dbReference>
<evidence type="ECO:0000256" key="2">
    <source>
        <dbReference type="ARBA" id="ARBA00004401"/>
    </source>
</evidence>
<dbReference type="SUPFAM" id="SSF51306">
    <property type="entry name" value="LexA/Signal peptidase"/>
    <property type="match status" value="1"/>
</dbReference>
<keyword evidence="7" id="KW-1133">Transmembrane helix</keyword>
<dbReference type="Pfam" id="PF10502">
    <property type="entry name" value="Peptidase_S26"/>
    <property type="match status" value="1"/>
</dbReference>
<evidence type="ECO:0000313" key="11">
    <source>
        <dbReference type="Proteomes" id="UP001153404"/>
    </source>
</evidence>
<reference evidence="10" key="1">
    <citation type="submission" date="2022-10" db="EMBL/GenBank/DDBJ databases">
        <title>Comparative genomic analysis of Cohnella hashimotonis sp. nov., isolated from the International Space Station.</title>
        <authorList>
            <person name="Simpson A."/>
            <person name="Venkateswaran K."/>
        </authorList>
    </citation>
    <scope>NUCLEOTIDE SEQUENCE</scope>
    <source>
        <strain evidence="10">DSM 28161</strain>
    </source>
</reference>
<comment type="caution">
    <text evidence="10">The sequence shown here is derived from an EMBL/GenBank/DDBJ whole genome shotgun (WGS) entry which is preliminary data.</text>
</comment>
<evidence type="ECO:0000256" key="5">
    <source>
        <dbReference type="ARBA" id="ARBA00022801"/>
    </source>
</evidence>
<evidence type="ECO:0000256" key="3">
    <source>
        <dbReference type="ARBA" id="ARBA00009370"/>
    </source>
</evidence>
<sequence>MDQSDKRNELEQTETAFGGSSVPGSPSGHTVPEASPGEPGLNGASPPAPGAGKSKAGKEAVEWVKALAIAGVLVILIRWLLFNPFIVDGESMQPNFWNGERIIVNKALYDIRKPKAGEVIVFHVPDEHRDYIKRVIAVGGDTVKVQGDDVYVNGTKIKEPYLQATYDEMHASGQLYNDEKWSSDFPNDTFPDGKVPDGMLYVMGDNRPNSKDSRMIGYVPIDRVVGRAELVFWPLDKIKYIGKGY</sequence>
<evidence type="ECO:0000259" key="9">
    <source>
        <dbReference type="Pfam" id="PF10502"/>
    </source>
</evidence>
<evidence type="ECO:0000256" key="1">
    <source>
        <dbReference type="ARBA" id="ARBA00000677"/>
    </source>
</evidence>
<organism evidence="10 11">
    <name type="scientific">Cohnella rhizosphaerae</name>
    <dbReference type="NCBI Taxonomy" id="1457232"/>
    <lineage>
        <taxon>Bacteria</taxon>
        <taxon>Bacillati</taxon>
        <taxon>Bacillota</taxon>
        <taxon>Bacilli</taxon>
        <taxon>Bacillales</taxon>
        <taxon>Paenibacillaceae</taxon>
        <taxon>Cohnella</taxon>
    </lineage>
</organism>
<evidence type="ECO:0000256" key="8">
    <source>
        <dbReference type="SAM" id="MobiDB-lite"/>
    </source>
</evidence>
<dbReference type="Gene3D" id="2.10.109.10">
    <property type="entry name" value="Umud Fragment, subunit A"/>
    <property type="match status" value="1"/>
</dbReference>
<dbReference type="Proteomes" id="UP001153404">
    <property type="component" value="Unassembled WGS sequence"/>
</dbReference>
<accession>A0A9X4L2H6</accession>
<evidence type="ECO:0000256" key="6">
    <source>
        <dbReference type="PIRSR" id="PIRSR600223-1"/>
    </source>
</evidence>
<proteinExistence type="inferred from homology"/>
<gene>
    <name evidence="10" type="primary">lepB</name>
    <name evidence="10" type="ORF">OMP40_25985</name>
</gene>
<dbReference type="GO" id="GO:0006465">
    <property type="term" value="P:signal peptide processing"/>
    <property type="evidence" value="ECO:0007669"/>
    <property type="project" value="InterPro"/>
</dbReference>
<protein>
    <recommendedName>
        <fullName evidence="4 7">Signal peptidase I</fullName>
        <ecNumber evidence="4 7">3.4.21.89</ecNumber>
    </recommendedName>
</protein>
<dbReference type="EMBL" id="JAPDIA010000008">
    <property type="protein sequence ID" value="MDG0812409.1"/>
    <property type="molecule type" value="Genomic_DNA"/>
</dbReference>
<dbReference type="PROSITE" id="PS00761">
    <property type="entry name" value="SPASE_I_3"/>
    <property type="match status" value="1"/>
</dbReference>